<dbReference type="OrthoDB" id="7866364at2"/>
<dbReference type="EMBL" id="QOCE01000004">
    <property type="protein sequence ID" value="RBW61979.1"/>
    <property type="molecule type" value="Genomic_DNA"/>
</dbReference>
<dbReference type="AlphaFoldDB" id="A0A366X868"/>
<evidence type="ECO:0000313" key="1">
    <source>
        <dbReference type="EMBL" id="RBW61979.1"/>
    </source>
</evidence>
<evidence type="ECO:0000313" key="2">
    <source>
        <dbReference type="Proteomes" id="UP000252706"/>
    </source>
</evidence>
<dbReference type="Proteomes" id="UP000252706">
    <property type="component" value="Unassembled WGS sequence"/>
</dbReference>
<name>A0A366X868_9RHOB</name>
<dbReference type="RefSeq" id="WP_147232819.1">
    <property type="nucleotide sequence ID" value="NZ_QOCE01000004.1"/>
</dbReference>
<sequence>MKNAGVNQQRIQGVTNPVVRTFSREEEENTQQGFSGVSDVGANNSQKIEIVGALCSLDSVELSANFTTPAVLRVPKFKGKPTKLRIKCQKGDLKTDFEVKPQLKGAIVAGPSVAGLVAAAASTAVAVSKDSWSYGANDITVWIQHEINRPLRPLLRSQGCSRDLVSFETINFTQ</sequence>
<comment type="caution">
    <text evidence="1">The sequence shown here is derived from an EMBL/GenBank/DDBJ whole genome shotgun (WGS) entry which is preliminary data.</text>
</comment>
<proteinExistence type="predicted"/>
<organism evidence="1 2">
    <name type="scientific">Phaeobacter gallaeciensis</name>
    <dbReference type="NCBI Taxonomy" id="60890"/>
    <lineage>
        <taxon>Bacteria</taxon>
        <taxon>Pseudomonadati</taxon>
        <taxon>Pseudomonadota</taxon>
        <taxon>Alphaproteobacteria</taxon>
        <taxon>Rhodobacterales</taxon>
        <taxon>Roseobacteraceae</taxon>
        <taxon>Phaeobacter</taxon>
    </lineage>
</organism>
<protein>
    <submittedName>
        <fullName evidence="1">Uncharacterized protein</fullName>
    </submittedName>
</protein>
<gene>
    <name evidence="1" type="ORF">DS909_01540</name>
</gene>
<accession>A0A366X868</accession>
<reference evidence="1 2" key="1">
    <citation type="submission" date="2018-07" db="EMBL/GenBank/DDBJ databases">
        <title>Modular assembly of carbohydrate-degrading microbial communities in the ocean.</title>
        <authorList>
            <person name="Enke T.N."/>
            <person name="Datta M.S."/>
            <person name="Schwartzman J.A."/>
            <person name="Cermak N."/>
            <person name="Schmitz D.A."/>
            <person name="Barrere J."/>
            <person name="Cordero O.X."/>
        </authorList>
    </citation>
    <scope>NUCLEOTIDE SEQUENCE [LARGE SCALE GENOMIC DNA]</scope>
    <source>
        <strain evidence="1 2">C3M10</strain>
    </source>
</reference>